<gene>
    <name evidence="2" type="ORF">FSC10_11310</name>
</gene>
<dbReference type="EMBL" id="CP044463">
    <property type="protein sequence ID" value="QIC67909.1"/>
    <property type="molecule type" value="Genomic_DNA"/>
</dbReference>
<accession>A0AAE6WX63</accession>
<name>A0AAE6WX63_9GAMM</name>
<dbReference type="AlphaFoldDB" id="A0AAE6WX63"/>
<evidence type="ECO:0000256" key="1">
    <source>
        <dbReference type="SAM" id="SignalP"/>
    </source>
</evidence>
<feature type="chain" id="PRO_5042061184" evidence="1">
    <location>
        <begin position="35"/>
        <end position="173"/>
    </location>
</feature>
<dbReference type="RefSeq" id="WP_004810993.1">
    <property type="nucleotide sequence ID" value="NZ_CAURJC010000006.1"/>
</dbReference>
<reference evidence="2 3" key="1">
    <citation type="submission" date="2019-09" db="EMBL/GenBank/DDBJ databases">
        <title>Non-baumannii Acinetobacter spp. carrying blaNDM-1 isolated in China.</title>
        <authorList>
            <person name="Cui C."/>
            <person name="Chen C."/>
            <person name="Sun J."/>
            <person name="Liu Y."/>
        </authorList>
    </citation>
    <scope>NUCLEOTIDE SEQUENCE [LARGE SCALE GENOMIC DNA]</scope>
    <source>
        <strain evidence="2 3">HZE23-1</strain>
    </source>
</reference>
<feature type="signal peptide" evidence="1">
    <location>
        <begin position="1"/>
        <end position="34"/>
    </location>
</feature>
<organism evidence="2 3">
    <name type="scientific">Acinetobacter schindleri</name>
    <dbReference type="NCBI Taxonomy" id="108981"/>
    <lineage>
        <taxon>Bacteria</taxon>
        <taxon>Pseudomonadati</taxon>
        <taxon>Pseudomonadota</taxon>
        <taxon>Gammaproteobacteria</taxon>
        <taxon>Moraxellales</taxon>
        <taxon>Moraxellaceae</taxon>
        <taxon>Acinetobacter</taxon>
    </lineage>
</organism>
<dbReference type="Proteomes" id="UP000503505">
    <property type="component" value="Chromosome"/>
</dbReference>
<evidence type="ECO:0000313" key="2">
    <source>
        <dbReference type="EMBL" id="QIC67909.1"/>
    </source>
</evidence>
<proteinExistence type="predicted"/>
<protein>
    <submittedName>
        <fullName evidence="2">Uncharacterized protein</fullName>
    </submittedName>
</protein>
<sequence>MSRHVSPVSHRFSQIVRSALMATVLLGVVQIANAGPTVDQLSNCLERSTTTADKTTVMQWTFVALSAHPDLKAYSNVSAQQKESLDKNLASVLQRILVEQCSAQTKAVIQAEGLEAVGNSFQGLGRSTGEEILKNPEINNQLKGILRYVDLNKLVTTFLTPDIWNKLGSIRGN</sequence>
<keyword evidence="1" id="KW-0732">Signal</keyword>
<evidence type="ECO:0000313" key="3">
    <source>
        <dbReference type="Proteomes" id="UP000503505"/>
    </source>
</evidence>